<dbReference type="EMBL" id="HBGA01129010">
    <property type="protein sequence ID" value="CAD9036535.1"/>
    <property type="molecule type" value="Transcribed_RNA"/>
</dbReference>
<dbReference type="AlphaFoldDB" id="A0A7S1J977"/>
<protein>
    <submittedName>
        <fullName evidence="1">Uncharacterized protein</fullName>
    </submittedName>
</protein>
<gene>
    <name evidence="1" type="ORF">EGYM00392_LOCUS47692</name>
</gene>
<accession>A0A7S1J977</accession>
<organism evidence="1">
    <name type="scientific">Eutreptiella gymnastica</name>
    <dbReference type="NCBI Taxonomy" id="73025"/>
    <lineage>
        <taxon>Eukaryota</taxon>
        <taxon>Discoba</taxon>
        <taxon>Euglenozoa</taxon>
        <taxon>Euglenida</taxon>
        <taxon>Spirocuta</taxon>
        <taxon>Euglenophyceae</taxon>
        <taxon>Eutreptiales</taxon>
        <taxon>Eutreptiaceae</taxon>
        <taxon>Eutreptiella</taxon>
    </lineage>
</organism>
<proteinExistence type="predicted"/>
<evidence type="ECO:0000313" key="1">
    <source>
        <dbReference type="EMBL" id="CAD9036535.1"/>
    </source>
</evidence>
<sequence>MFDHDPESLHPVSVFVGGTVQVSPSNAESLPTIRNIYSLAQSFVTHFHIKSGFLDTGTAMQSVRVFPACLLASLWRGVRTLVQLVEYGVWGVVPGVGPAFHRFRGHPGNI</sequence>
<reference evidence="1" key="1">
    <citation type="submission" date="2021-01" db="EMBL/GenBank/DDBJ databases">
        <authorList>
            <person name="Corre E."/>
            <person name="Pelletier E."/>
            <person name="Niang G."/>
            <person name="Scheremetjew M."/>
            <person name="Finn R."/>
            <person name="Kale V."/>
            <person name="Holt S."/>
            <person name="Cochrane G."/>
            <person name="Meng A."/>
            <person name="Brown T."/>
            <person name="Cohen L."/>
        </authorList>
    </citation>
    <scope>NUCLEOTIDE SEQUENCE</scope>
    <source>
        <strain evidence="1">NIES-381</strain>
    </source>
</reference>
<name>A0A7S1J977_9EUGL</name>